<proteinExistence type="predicted"/>
<organism evidence="3 4">
    <name type="scientific">Gordonibacter urolithinfaciens</name>
    <dbReference type="NCBI Taxonomy" id="1335613"/>
    <lineage>
        <taxon>Bacteria</taxon>
        <taxon>Bacillati</taxon>
        <taxon>Actinomycetota</taxon>
        <taxon>Coriobacteriia</taxon>
        <taxon>Eggerthellales</taxon>
        <taxon>Eggerthellaceae</taxon>
        <taxon>Gordonibacter</taxon>
    </lineage>
</organism>
<feature type="compositionally biased region" description="Pro residues" evidence="1">
    <location>
        <begin position="40"/>
        <end position="49"/>
    </location>
</feature>
<dbReference type="Proteomes" id="UP000285258">
    <property type="component" value="Unassembled WGS sequence"/>
</dbReference>
<dbReference type="EMBL" id="WKZA01000020">
    <property type="protein sequence ID" value="MSA94656.1"/>
    <property type="molecule type" value="Genomic_DNA"/>
</dbReference>
<reference evidence="2 5" key="4">
    <citation type="journal article" date="2019" name="Nat. Med.">
        <title>A library of human gut bacterial isolates paired with longitudinal multiomics data enables mechanistic microbiome research.</title>
        <authorList>
            <person name="Poyet M."/>
            <person name="Groussin M."/>
            <person name="Gibbons S.M."/>
            <person name="Avila-Pacheco J."/>
            <person name="Jiang X."/>
            <person name="Kearney S.M."/>
            <person name="Perrotta A.R."/>
            <person name="Berdy B."/>
            <person name="Zhao S."/>
            <person name="Lieberman T.D."/>
            <person name="Swanson P.K."/>
            <person name="Smith M."/>
            <person name="Roesemann S."/>
            <person name="Alexander J.E."/>
            <person name="Rich S.A."/>
            <person name="Livny J."/>
            <person name="Vlamakis H."/>
            <person name="Clish C."/>
            <person name="Bullock K."/>
            <person name="Deik A."/>
            <person name="Scott J."/>
            <person name="Pierce K.A."/>
            <person name="Xavier R.J."/>
            <person name="Alm E.J."/>
        </authorList>
    </citation>
    <scope>NUCLEOTIDE SEQUENCE [LARGE SCALE GENOMIC DNA]</scope>
    <source>
        <strain evidence="2 5">BIOML-A1</strain>
    </source>
</reference>
<feature type="region of interest" description="Disordered" evidence="1">
    <location>
        <begin position="1"/>
        <end position="53"/>
    </location>
</feature>
<comment type="caution">
    <text evidence="3">The sequence shown here is derived from an EMBL/GenBank/DDBJ whole genome shotgun (WGS) entry which is preliminary data.</text>
</comment>
<reference evidence="3" key="3">
    <citation type="journal article" date="2019" name="Microbiol. Resour. Announc.">
        <title>Draft Genome Sequences of Type Strains of Gordonibacter faecihominis, Paraeggerthella hongkongensis, Parvibacter caecicola,Slackia equolifaciens, Slackia faecicanis, and Slackia isoflavoniconvertens.</title>
        <authorList>
            <person name="Danylec N."/>
            <person name="Stoll D.A."/>
            <person name="Dotsch A."/>
            <person name="Huch M."/>
        </authorList>
    </citation>
    <scope>NUCLEOTIDE SEQUENCE</scope>
    <source>
        <strain evidence="3">DSM 27213</strain>
    </source>
</reference>
<protein>
    <submittedName>
        <fullName evidence="3">Uncharacterized protein</fullName>
    </submittedName>
</protein>
<sequence>MYEKRMNDQPGEQPDAVTGATSLADAAAALDPGQHGGAPAAPPPCPPPGTCDADAVTGATPGVASACRELGMSSVDSVVRERGIKPPGVA</sequence>
<dbReference type="RefSeq" id="WP_087190615.1">
    <property type="nucleotide sequence ID" value="NZ_CP168029.1"/>
</dbReference>
<dbReference type="Proteomes" id="UP000462865">
    <property type="component" value="Unassembled WGS sequence"/>
</dbReference>
<evidence type="ECO:0000313" key="3">
    <source>
        <dbReference type="EMBL" id="ROT88162.1"/>
    </source>
</evidence>
<name>A0A1Y4G6Q0_9ACTN</name>
<evidence type="ECO:0000313" key="2">
    <source>
        <dbReference type="EMBL" id="MSA94656.1"/>
    </source>
</evidence>
<reference evidence="3" key="2">
    <citation type="journal article" date="2019" name="Int. J. Syst. Evol. Microbiol.">
        <title>Gordonibacter faecihominis is a later heterotypic synonym of Gordonibacter urolithinfaciens.</title>
        <authorList>
            <person name="Danylec N."/>
            <person name="Stoll D.A."/>
            <person name="Huch M."/>
        </authorList>
    </citation>
    <scope>NUCLEOTIDE SEQUENCE</scope>
    <source>
        <strain evidence="3">DSM 27213</strain>
    </source>
</reference>
<dbReference type="AlphaFoldDB" id="A0A1Y4G6Q0"/>
<evidence type="ECO:0000256" key="1">
    <source>
        <dbReference type="SAM" id="MobiDB-lite"/>
    </source>
</evidence>
<gene>
    <name evidence="3" type="ORF">DMP12_13195</name>
    <name evidence="2" type="ORF">GKG38_06200</name>
</gene>
<evidence type="ECO:0000313" key="4">
    <source>
        <dbReference type="Proteomes" id="UP000285258"/>
    </source>
</evidence>
<dbReference type="EMBL" id="QIBW01000022">
    <property type="protein sequence ID" value="ROT88162.1"/>
    <property type="molecule type" value="Genomic_DNA"/>
</dbReference>
<evidence type="ECO:0000313" key="5">
    <source>
        <dbReference type="Proteomes" id="UP000462865"/>
    </source>
</evidence>
<reference evidence="4" key="1">
    <citation type="submission" date="2018-05" db="EMBL/GenBank/DDBJ databases">
        <title>Genome Sequencing of selected type strains of the family Eggerthellaceae.</title>
        <authorList>
            <person name="Danylec N."/>
            <person name="Stoll D.A."/>
            <person name="Doetsch A."/>
            <person name="Huch M."/>
        </authorList>
    </citation>
    <scope>NUCLEOTIDE SEQUENCE [LARGE SCALE GENOMIC DNA]</scope>
    <source>
        <strain evidence="4">DSM 27213</strain>
    </source>
</reference>
<accession>A0A1Y4G6Q0</accession>